<dbReference type="GO" id="GO:0031956">
    <property type="term" value="F:medium-chain fatty acid-CoA ligase activity"/>
    <property type="evidence" value="ECO:0007669"/>
    <property type="project" value="TreeGrafter"/>
</dbReference>
<feature type="domain" description="AMP-dependent synthetase/ligase" evidence="2">
    <location>
        <begin position="38"/>
        <end position="204"/>
    </location>
</feature>
<reference evidence="3 4" key="1">
    <citation type="submission" date="2019-01" db="EMBL/GenBank/DDBJ databases">
        <authorList>
            <person name="Sayadi A."/>
        </authorList>
    </citation>
    <scope>NUCLEOTIDE SEQUENCE [LARGE SCALE GENOMIC DNA]</scope>
</reference>
<dbReference type="InterPro" id="IPR042099">
    <property type="entry name" value="ANL_N_sf"/>
</dbReference>
<evidence type="ECO:0000256" key="1">
    <source>
        <dbReference type="ARBA" id="ARBA00006432"/>
    </source>
</evidence>
<evidence type="ECO:0000313" key="4">
    <source>
        <dbReference type="Proteomes" id="UP000410492"/>
    </source>
</evidence>
<dbReference type="PANTHER" id="PTHR43201">
    <property type="entry name" value="ACYL-COA SYNTHETASE"/>
    <property type="match status" value="1"/>
</dbReference>
<name>A0A653BZF4_CALMS</name>
<dbReference type="InterPro" id="IPR000873">
    <property type="entry name" value="AMP-dep_synth/lig_dom"/>
</dbReference>
<protein>
    <recommendedName>
        <fullName evidence="2">AMP-dependent synthetase/ligase domain-containing protein</fullName>
    </recommendedName>
</protein>
<dbReference type="GO" id="GO:0006631">
    <property type="term" value="P:fatty acid metabolic process"/>
    <property type="evidence" value="ECO:0007669"/>
    <property type="project" value="TreeGrafter"/>
</dbReference>
<sequence>MSLMKKYARPCVLQLKRHLQQTQAEVQIPVSLPTGPVFRNAQHFPDRVALRDQFASYTYSNIFMVANELSQEITKLVHGRTNERVMFLCPNDLNYVVTLWAIWLSGQIAVPLSPLHPKNVLLYYANDTTAKLIITTSEYSDLMHKVSKNSNSIVHLLDNELKSICVDKVATTRSDLEGGLPLQFYRGSNAMILYTSGTTGSPKGKRSIIS</sequence>
<dbReference type="PROSITE" id="PS00455">
    <property type="entry name" value="AMP_BINDING"/>
    <property type="match status" value="1"/>
</dbReference>
<accession>A0A653BZF4</accession>
<comment type="similarity">
    <text evidence="1">Belongs to the ATP-dependent AMP-binding enzyme family.</text>
</comment>
<keyword evidence="4" id="KW-1185">Reference proteome</keyword>
<dbReference type="InterPro" id="IPR020845">
    <property type="entry name" value="AMP-binding_CS"/>
</dbReference>
<evidence type="ECO:0000259" key="2">
    <source>
        <dbReference type="Pfam" id="PF00501"/>
    </source>
</evidence>
<dbReference type="PANTHER" id="PTHR43201:SF8">
    <property type="entry name" value="ACYL-COA SYNTHETASE FAMILY MEMBER 3"/>
    <property type="match status" value="1"/>
</dbReference>
<proteinExistence type="inferred from homology"/>
<dbReference type="EMBL" id="CAACVG010006683">
    <property type="protein sequence ID" value="VEN41025.1"/>
    <property type="molecule type" value="Genomic_DNA"/>
</dbReference>
<evidence type="ECO:0000313" key="3">
    <source>
        <dbReference type="EMBL" id="VEN41025.1"/>
    </source>
</evidence>
<dbReference type="SUPFAM" id="SSF56801">
    <property type="entry name" value="Acetyl-CoA synthetase-like"/>
    <property type="match status" value="1"/>
</dbReference>
<dbReference type="Proteomes" id="UP000410492">
    <property type="component" value="Unassembled WGS sequence"/>
</dbReference>
<dbReference type="OrthoDB" id="2962993at2759"/>
<organism evidence="3 4">
    <name type="scientific">Callosobruchus maculatus</name>
    <name type="common">Southern cowpea weevil</name>
    <name type="synonym">Pulse bruchid</name>
    <dbReference type="NCBI Taxonomy" id="64391"/>
    <lineage>
        <taxon>Eukaryota</taxon>
        <taxon>Metazoa</taxon>
        <taxon>Ecdysozoa</taxon>
        <taxon>Arthropoda</taxon>
        <taxon>Hexapoda</taxon>
        <taxon>Insecta</taxon>
        <taxon>Pterygota</taxon>
        <taxon>Neoptera</taxon>
        <taxon>Endopterygota</taxon>
        <taxon>Coleoptera</taxon>
        <taxon>Polyphaga</taxon>
        <taxon>Cucujiformia</taxon>
        <taxon>Chrysomeloidea</taxon>
        <taxon>Chrysomelidae</taxon>
        <taxon>Bruchinae</taxon>
        <taxon>Bruchini</taxon>
        <taxon>Callosobruchus</taxon>
    </lineage>
</organism>
<gene>
    <name evidence="3" type="ORF">CALMAC_LOCUS5000</name>
</gene>
<dbReference type="AlphaFoldDB" id="A0A653BZF4"/>
<dbReference type="Pfam" id="PF00501">
    <property type="entry name" value="AMP-binding"/>
    <property type="match status" value="1"/>
</dbReference>
<dbReference type="Gene3D" id="3.40.50.12780">
    <property type="entry name" value="N-terminal domain of ligase-like"/>
    <property type="match status" value="1"/>
</dbReference>